<comment type="caution">
    <text evidence="2">The sequence shown here is derived from an EMBL/GenBank/DDBJ whole genome shotgun (WGS) entry which is preliminary data.</text>
</comment>
<evidence type="ECO:0000313" key="3">
    <source>
        <dbReference type="Proteomes" id="UP000542973"/>
    </source>
</evidence>
<accession>A0A849BJS5</accession>
<dbReference type="RefSeq" id="WP_151023165.1">
    <property type="nucleotide sequence ID" value="NZ_BAAAEB010000001.1"/>
</dbReference>
<protein>
    <submittedName>
        <fullName evidence="2">Uncharacterized protein</fullName>
    </submittedName>
</protein>
<proteinExistence type="predicted"/>
<feature type="compositionally biased region" description="Basic residues" evidence="1">
    <location>
        <begin position="118"/>
        <end position="132"/>
    </location>
</feature>
<name>A0A849BJS5_9BURK</name>
<evidence type="ECO:0000256" key="1">
    <source>
        <dbReference type="SAM" id="MobiDB-lite"/>
    </source>
</evidence>
<dbReference type="AlphaFoldDB" id="A0A849BJS5"/>
<feature type="region of interest" description="Disordered" evidence="1">
    <location>
        <begin position="84"/>
        <end position="147"/>
    </location>
</feature>
<sequence length="204" mass="21972">MFTVLKSWLSGTPQPLYLSAAPATGRMTLADRQNDEVSIAFIHADVNAPPTAERGSAPALVEIYRCRQSRAEYLREALALHVDGGSNPRRDAGIQPAPRRGEARVPAAPHDGREALRYHGRRNAPMRQRGRPRPAGTRARPLRLGGGSEPCLPTQIVHISRCLTELGQDDPGSGRDGIGIGIATLAGIDSPGLSRSIYDMGRGW</sequence>
<feature type="compositionally biased region" description="Low complexity" evidence="1">
    <location>
        <begin position="133"/>
        <end position="143"/>
    </location>
</feature>
<dbReference type="Proteomes" id="UP000542973">
    <property type="component" value="Unassembled WGS sequence"/>
</dbReference>
<dbReference type="EMBL" id="JABEMD010000068">
    <property type="protein sequence ID" value="NNH13983.1"/>
    <property type="molecule type" value="Genomic_DNA"/>
</dbReference>
<evidence type="ECO:0000313" key="2">
    <source>
        <dbReference type="EMBL" id="NNH13983.1"/>
    </source>
</evidence>
<organism evidence="2 3">
    <name type="scientific">Cupriavidus gilardii</name>
    <dbReference type="NCBI Taxonomy" id="82541"/>
    <lineage>
        <taxon>Bacteria</taxon>
        <taxon>Pseudomonadati</taxon>
        <taxon>Pseudomonadota</taxon>
        <taxon>Betaproteobacteria</taxon>
        <taxon>Burkholderiales</taxon>
        <taxon>Burkholderiaceae</taxon>
        <taxon>Cupriavidus</taxon>
    </lineage>
</organism>
<gene>
    <name evidence="2" type="ORF">HLB16_24345</name>
</gene>
<reference evidence="2 3" key="1">
    <citation type="submission" date="2020-05" db="EMBL/GenBank/DDBJ databases">
        <title>MicrobeNet Type strains.</title>
        <authorList>
            <person name="Nicholson A.C."/>
        </authorList>
    </citation>
    <scope>NUCLEOTIDE SEQUENCE [LARGE SCALE GENOMIC DNA]</scope>
    <source>
        <strain evidence="2 3">ATCC 700815</strain>
    </source>
</reference>